<proteinExistence type="predicted"/>
<accession>A0A9P8P0C4</accession>
<dbReference type="OrthoDB" id="5358702at2759"/>
<protein>
    <submittedName>
        <fullName evidence="1">Uncharacterized protein</fullName>
    </submittedName>
</protein>
<comment type="caution">
    <text evidence="1">The sequence shown here is derived from an EMBL/GenBank/DDBJ whole genome shotgun (WGS) entry which is preliminary data.</text>
</comment>
<dbReference type="RefSeq" id="XP_046059665.1">
    <property type="nucleotide sequence ID" value="XM_046207052.1"/>
</dbReference>
<evidence type="ECO:0000313" key="2">
    <source>
        <dbReference type="Proteomes" id="UP000769157"/>
    </source>
</evidence>
<dbReference type="Proteomes" id="UP000769157">
    <property type="component" value="Unassembled WGS sequence"/>
</dbReference>
<dbReference type="EMBL" id="JAEUBE010000378">
    <property type="protein sequence ID" value="KAH3662576.1"/>
    <property type="molecule type" value="Genomic_DNA"/>
</dbReference>
<reference evidence="1" key="2">
    <citation type="submission" date="2021-01" db="EMBL/GenBank/DDBJ databases">
        <authorList>
            <person name="Schikora-Tamarit M.A."/>
        </authorList>
    </citation>
    <scope>NUCLEOTIDE SEQUENCE</scope>
    <source>
        <strain evidence="1">CBS6075</strain>
    </source>
</reference>
<dbReference type="GeneID" id="70237792"/>
<sequence length="619" mass="70004">MENGRETGIWLIKLLGNRSVPKRLQVTGSEIHKELFSGGPVVSLEDKETGVFEILVWKKAVYGMFGAFKRDVDEHLSIRDDLEVYYASIGLLMVTPEDHRAILVNEEALNKVGAIDPAIFEFHYNVLNAYLTSDIAKTNKSANLWFYFKKSTITRLNKLDDSILNELVDIVLRSVEMHPRNYYACEYLRYLVSICRYKGMLPVVFERVWKHCQKNVRDFSMWLILYEILVGDDGFHLKDFQRLGGILGPKTDRLPAEFARAKFQEIRSWGNQIGCGTYSYLFVVFEVGLKLEFDVVSEFETKFRTFETENGYLIDVALKKLIHQDVFLKNLRVVGHEVLVQNLVFVDDELQVLVAVLGCFRNSHLSEQLWVEVHTFFFALSLLGSLFLFNFEFLVCGSCVVSSGQSSGDFVPESSTFIGSLLRDVSDLWFERRAVLAVEKQRFFAGLCVFDVHLLVPLSAQLVQHVAGLGVFDFSLDHVYSGSPEASSTMSKNDSLVIPSMIAAVELPRNLDFGTTIPSTRTFSSGMIKNRSTGSAVEWAARTMSGCCNWLVIRSSMLFLSKMNVGSVILDKSEPGRNWEMIPIKIDWPWSSTSSMSSMSSEFGLSACLSLSEPDLPNR</sequence>
<organism evidence="1 2">
    <name type="scientific">Ogataea philodendri</name>
    <dbReference type="NCBI Taxonomy" id="1378263"/>
    <lineage>
        <taxon>Eukaryota</taxon>
        <taxon>Fungi</taxon>
        <taxon>Dikarya</taxon>
        <taxon>Ascomycota</taxon>
        <taxon>Saccharomycotina</taxon>
        <taxon>Pichiomycetes</taxon>
        <taxon>Pichiales</taxon>
        <taxon>Pichiaceae</taxon>
        <taxon>Ogataea</taxon>
    </lineage>
</organism>
<name>A0A9P8P0C4_9ASCO</name>
<gene>
    <name evidence="1" type="ORF">OGAPHI_005828</name>
</gene>
<reference evidence="1" key="1">
    <citation type="journal article" date="2021" name="Open Biol.">
        <title>Shared evolutionary footprints suggest mitochondrial oxidative damage underlies multiple complex I losses in fungi.</title>
        <authorList>
            <person name="Schikora-Tamarit M.A."/>
            <person name="Marcet-Houben M."/>
            <person name="Nosek J."/>
            <person name="Gabaldon T."/>
        </authorList>
    </citation>
    <scope>NUCLEOTIDE SEQUENCE</scope>
    <source>
        <strain evidence="1">CBS6075</strain>
    </source>
</reference>
<keyword evidence="2" id="KW-1185">Reference proteome</keyword>
<evidence type="ECO:0000313" key="1">
    <source>
        <dbReference type="EMBL" id="KAH3662576.1"/>
    </source>
</evidence>
<dbReference type="SUPFAM" id="SSF48439">
    <property type="entry name" value="Protein prenylyltransferase"/>
    <property type="match status" value="1"/>
</dbReference>
<dbReference type="AlphaFoldDB" id="A0A9P8P0C4"/>